<sequence>MPHINLRQLFFVVLYIFEIYPKCVPFAFINSI</sequence>
<feature type="transmembrane region" description="Helical" evidence="1">
    <location>
        <begin position="9"/>
        <end position="29"/>
    </location>
</feature>
<dbReference type="AlphaFoldDB" id="A0A0E9PP20"/>
<name>A0A0E9PP20_ANGAN</name>
<evidence type="ECO:0000313" key="2">
    <source>
        <dbReference type="EMBL" id="JAH05603.1"/>
    </source>
</evidence>
<proteinExistence type="predicted"/>
<evidence type="ECO:0000256" key="1">
    <source>
        <dbReference type="SAM" id="Phobius"/>
    </source>
</evidence>
<accession>A0A0E9PP20</accession>
<protein>
    <submittedName>
        <fullName evidence="2">Uncharacterized protein</fullName>
    </submittedName>
</protein>
<keyword evidence="1" id="KW-0472">Membrane</keyword>
<reference evidence="2" key="2">
    <citation type="journal article" date="2015" name="Fish Shellfish Immunol.">
        <title>Early steps in the European eel (Anguilla anguilla)-Vibrio vulnificus interaction in the gills: Role of the RtxA13 toxin.</title>
        <authorList>
            <person name="Callol A."/>
            <person name="Pajuelo D."/>
            <person name="Ebbesson L."/>
            <person name="Teles M."/>
            <person name="MacKenzie S."/>
            <person name="Amaro C."/>
        </authorList>
    </citation>
    <scope>NUCLEOTIDE SEQUENCE</scope>
</reference>
<keyword evidence="1" id="KW-1133">Transmembrane helix</keyword>
<reference evidence="2" key="1">
    <citation type="submission" date="2014-11" db="EMBL/GenBank/DDBJ databases">
        <authorList>
            <person name="Amaro Gonzalez C."/>
        </authorList>
    </citation>
    <scope>NUCLEOTIDE SEQUENCE</scope>
</reference>
<organism evidence="2">
    <name type="scientific">Anguilla anguilla</name>
    <name type="common">European freshwater eel</name>
    <name type="synonym">Muraena anguilla</name>
    <dbReference type="NCBI Taxonomy" id="7936"/>
    <lineage>
        <taxon>Eukaryota</taxon>
        <taxon>Metazoa</taxon>
        <taxon>Chordata</taxon>
        <taxon>Craniata</taxon>
        <taxon>Vertebrata</taxon>
        <taxon>Euteleostomi</taxon>
        <taxon>Actinopterygii</taxon>
        <taxon>Neopterygii</taxon>
        <taxon>Teleostei</taxon>
        <taxon>Anguilliformes</taxon>
        <taxon>Anguillidae</taxon>
        <taxon>Anguilla</taxon>
    </lineage>
</organism>
<keyword evidence="1" id="KW-0812">Transmembrane</keyword>
<dbReference type="EMBL" id="GBXM01102974">
    <property type="protein sequence ID" value="JAH05603.1"/>
    <property type="molecule type" value="Transcribed_RNA"/>
</dbReference>